<protein>
    <submittedName>
        <fullName evidence="1">Uncharacterized protein</fullName>
    </submittedName>
</protein>
<sequence length="133" mass="14108">MLCFPTLGVKICGMSGAQQSLLLLPKSQSPTAPSGVLSRACKHVPAHHNFPSAETRDGAWTTSTTEGLKRALQAGRNFLHCCVLLDKAEEGDASYACIAEPKQTKIVTDCCDTHSVIATNGVVQPCCSQHKAL</sequence>
<gene>
    <name evidence="1" type="ORF">TVY486_1015030</name>
</gene>
<evidence type="ECO:0000313" key="1">
    <source>
        <dbReference type="EMBL" id="CCC52461.1"/>
    </source>
</evidence>
<organism evidence="1">
    <name type="scientific">Trypanosoma vivax (strain Y486)</name>
    <dbReference type="NCBI Taxonomy" id="1055687"/>
    <lineage>
        <taxon>Eukaryota</taxon>
        <taxon>Discoba</taxon>
        <taxon>Euglenozoa</taxon>
        <taxon>Kinetoplastea</taxon>
        <taxon>Metakinetoplastina</taxon>
        <taxon>Trypanosomatida</taxon>
        <taxon>Trypanosomatidae</taxon>
        <taxon>Trypanosoma</taxon>
        <taxon>Duttonella</taxon>
    </lineage>
</organism>
<dbReference type="EMBL" id="HE573026">
    <property type="protein sequence ID" value="CCC52461.1"/>
    <property type="molecule type" value="Genomic_DNA"/>
</dbReference>
<proteinExistence type="predicted"/>
<dbReference type="AlphaFoldDB" id="G0U4U6"/>
<name>G0U4U6_TRYVY</name>
<accession>G0U4U6</accession>
<reference evidence="1" key="1">
    <citation type="journal article" date="2012" name="Proc. Natl. Acad. Sci. U.S.A.">
        <title>Antigenic diversity is generated by distinct evolutionary mechanisms in African trypanosome species.</title>
        <authorList>
            <person name="Jackson A.P."/>
            <person name="Berry A."/>
            <person name="Aslett M."/>
            <person name="Allison H.C."/>
            <person name="Burton P."/>
            <person name="Vavrova-Anderson J."/>
            <person name="Brown R."/>
            <person name="Browne H."/>
            <person name="Corton N."/>
            <person name="Hauser H."/>
            <person name="Gamble J."/>
            <person name="Gilderthorp R."/>
            <person name="Marcello L."/>
            <person name="McQuillan J."/>
            <person name="Otto T.D."/>
            <person name="Quail M.A."/>
            <person name="Sanders M.J."/>
            <person name="van Tonder A."/>
            <person name="Ginger M.L."/>
            <person name="Field M.C."/>
            <person name="Barry J.D."/>
            <person name="Hertz-Fowler C."/>
            <person name="Berriman M."/>
        </authorList>
    </citation>
    <scope>NUCLEOTIDE SEQUENCE</scope>
    <source>
        <strain evidence="1">Y486</strain>
    </source>
</reference>